<dbReference type="InterPro" id="IPR028087">
    <property type="entry name" value="Tad_N"/>
</dbReference>
<accession>A0A4Q7NSV9</accession>
<reference evidence="3 4" key="1">
    <citation type="submission" date="2019-02" db="EMBL/GenBank/DDBJ databases">
        <title>Genomic Encyclopedia of Type Strains, Phase IV (KMG-IV): sequencing the most valuable type-strain genomes for metagenomic binning, comparative biology and taxonomic classification.</title>
        <authorList>
            <person name="Goeker M."/>
        </authorList>
    </citation>
    <scope>NUCLEOTIDE SEQUENCE [LARGE SCALE GENOMIC DNA]</scope>
    <source>
        <strain evidence="3 4">DSM 45622</strain>
    </source>
</reference>
<dbReference type="AlphaFoldDB" id="A0A4Q7NSV9"/>
<dbReference type="RefSeq" id="WP_130492579.1">
    <property type="nucleotide sequence ID" value="NZ_SGXD01000002.1"/>
</dbReference>
<feature type="transmembrane region" description="Helical" evidence="1">
    <location>
        <begin position="12"/>
        <end position="31"/>
    </location>
</feature>
<name>A0A4Q7NSV9_9ACTN</name>
<feature type="domain" description="Putative Flp pilus-assembly TadG-like N-terminal" evidence="2">
    <location>
        <begin position="10"/>
        <end position="56"/>
    </location>
</feature>
<comment type="caution">
    <text evidence="3">The sequence shown here is derived from an EMBL/GenBank/DDBJ whole genome shotgun (WGS) entry which is preliminary data.</text>
</comment>
<evidence type="ECO:0000256" key="1">
    <source>
        <dbReference type="SAM" id="Phobius"/>
    </source>
</evidence>
<proteinExistence type="predicted"/>
<sequence length="146" mass="14616">MSRLRSDETGTVVPLVLGVAAVVVGLLVVLADASSAFLAREALSAAADGAALSAAGAVDQDQVYAGGLTALPVDQARAGERAAAYLERTPVGRRYAVRLVAVRVSPTGTSVTVTLTGHATLPLASRLLAHGGVTLTATASADSPLR</sequence>
<evidence type="ECO:0000259" key="2">
    <source>
        <dbReference type="Pfam" id="PF13400"/>
    </source>
</evidence>
<keyword evidence="1" id="KW-0472">Membrane</keyword>
<dbReference type="Pfam" id="PF13400">
    <property type="entry name" value="Tad"/>
    <property type="match status" value="1"/>
</dbReference>
<protein>
    <recommendedName>
        <fullName evidence="2">Putative Flp pilus-assembly TadG-like N-terminal domain-containing protein</fullName>
    </recommendedName>
</protein>
<dbReference type="EMBL" id="SGXD01000002">
    <property type="protein sequence ID" value="RZS90064.1"/>
    <property type="molecule type" value="Genomic_DNA"/>
</dbReference>
<evidence type="ECO:0000313" key="3">
    <source>
        <dbReference type="EMBL" id="RZS90064.1"/>
    </source>
</evidence>
<keyword evidence="1" id="KW-1133">Transmembrane helix</keyword>
<organism evidence="3 4">
    <name type="scientific">Motilibacter rhizosphaerae</name>
    <dbReference type="NCBI Taxonomy" id="598652"/>
    <lineage>
        <taxon>Bacteria</taxon>
        <taxon>Bacillati</taxon>
        <taxon>Actinomycetota</taxon>
        <taxon>Actinomycetes</taxon>
        <taxon>Motilibacterales</taxon>
        <taxon>Motilibacteraceae</taxon>
        <taxon>Motilibacter</taxon>
    </lineage>
</organism>
<gene>
    <name evidence="3" type="ORF">EV189_1847</name>
</gene>
<keyword evidence="4" id="KW-1185">Reference proteome</keyword>
<evidence type="ECO:0000313" key="4">
    <source>
        <dbReference type="Proteomes" id="UP000293638"/>
    </source>
</evidence>
<keyword evidence="1" id="KW-0812">Transmembrane</keyword>
<dbReference type="Proteomes" id="UP000293638">
    <property type="component" value="Unassembled WGS sequence"/>
</dbReference>